<accession>A0A1I1KQQ7</accession>
<evidence type="ECO:0000256" key="3">
    <source>
        <dbReference type="ARBA" id="ARBA00011946"/>
    </source>
</evidence>
<keyword evidence="13" id="KW-1185">Reference proteome</keyword>
<comment type="catalytic activity">
    <reaction evidence="1">
        <text>1-(5-phospho-beta-D-ribosyl)-ATP + diphosphate = 5-phospho-alpha-D-ribose 1-diphosphate + ATP</text>
        <dbReference type="Rhea" id="RHEA:18473"/>
        <dbReference type="ChEBI" id="CHEBI:30616"/>
        <dbReference type="ChEBI" id="CHEBI:33019"/>
        <dbReference type="ChEBI" id="CHEBI:58017"/>
        <dbReference type="ChEBI" id="CHEBI:73183"/>
        <dbReference type="EC" id="2.4.2.17"/>
    </reaction>
</comment>
<dbReference type="InterPro" id="IPR001348">
    <property type="entry name" value="ATP_PRibTrfase_HisG"/>
</dbReference>
<dbReference type="NCBIfam" id="TIGR00070">
    <property type="entry name" value="hisG"/>
    <property type="match status" value="1"/>
</dbReference>
<evidence type="ECO:0000256" key="9">
    <source>
        <dbReference type="ARBA" id="ARBA00024861"/>
    </source>
</evidence>
<evidence type="ECO:0000313" key="13">
    <source>
        <dbReference type="Proteomes" id="UP000198728"/>
    </source>
</evidence>
<gene>
    <name evidence="12" type="ORF">SAMN04488094_10745</name>
</gene>
<sequence length="234" mass="25429">MNLKLGVPSKGRLMEKTFAWFGARGLDVRRAGSDREYAGLVGGIDGVDLVLLSAGEIPRELNAGRIHLGVTGSDLVRERIPAWRDRVEELAGMGFGQADLIVAVPKCWVDVETLEDLDAVAAAFRATHGYRLRIATKYHRLVREFLRRAGVADYQLVDSQGATEGTVKNLTAEAVADITSTGDTLRANHLKLLSDGLIHRSQATLFRSKSAAWTAETRAAFDALSDRLGETAGR</sequence>
<dbReference type="GO" id="GO:0005737">
    <property type="term" value="C:cytoplasm"/>
    <property type="evidence" value="ECO:0007669"/>
    <property type="project" value="InterPro"/>
</dbReference>
<dbReference type="PANTHER" id="PTHR21403">
    <property type="entry name" value="ATP PHOSPHORIBOSYLTRANSFERASE ATP-PRTASE"/>
    <property type="match status" value="1"/>
</dbReference>
<dbReference type="EMBL" id="FOLG01000007">
    <property type="protein sequence ID" value="SFC63156.1"/>
    <property type="molecule type" value="Genomic_DNA"/>
</dbReference>
<evidence type="ECO:0000313" key="12">
    <source>
        <dbReference type="EMBL" id="SFC63156.1"/>
    </source>
</evidence>
<keyword evidence="8" id="KW-0368">Histidine biosynthesis</keyword>
<dbReference type="SUPFAM" id="SSF53850">
    <property type="entry name" value="Periplasmic binding protein-like II"/>
    <property type="match status" value="1"/>
</dbReference>
<evidence type="ECO:0000256" key="1">
    <source>
        <dbReference type="ARBA" id="ARBA00000915"/>
    </source>
</evidence>
<dbReference type="EC" id="2.4.2.17" evidence="3 10"/>
<keyword evidence="7 12" id="KW-0808">Transferase</keyword>
<feature type="domain" description="ATP phosphoribosyltransferase catalytic" evidence="11">
    <location>
        <begin position="54"/>
        <end position="228"/>
    </location>
</feature>
<dbReference type="RefSeq" id="WP_093361054.1">
    <property type="nucleotide sequence ID" value="NZ_FOLG01000007.1"/>
</dbReference>
<evidence type="ECO:0000256" key="6">
    <source>
        <dbReference type="ARBA" id="ARBA00022676"/>
    </source>
</evidence>
<evidence type="ECO:0000256" key="4">
    <source>
        <dbReference type="ARBA" id="ARBA00020998"/>
    </source>
</evidence>
<organism evidence="12 13">
    <name type="scientific">Tropicimonas isoalkanivorans</name>
    <dbReference type="NCBI Taxonomy" id="441112"/>
    <lineage>
        <taxon>Bacteria</taxon>
        <taxon>Pseudomonadati</taxon>
        <taxon>Pseudomonadota</taxon>
        <taxon>Alphaproteobacteria</taxon>
        <taxon>Rhodobacterales</taxon>
        <taxon>Roseobacteraceae</taxon>
        <taxon>Tropicimonas</taxon>
    </lineage>
</organism>
<evidence type="ECO:0000259" key="11">
    <source>
        <dbReference type="Pfam" id="PF01634"/>
    </source>
</evidence>
<comment type="pathway">
    <text evidence="2">Amino-acid biosynthesis; L-histidine biosynthesis; L-histidine from 5-phospho-alpha-D-ribose 1-diphosphate: step 1/9.</text>
</comment>
<evidence type="ECO:0000256" key="10">
    <source>
        <dbReference type="NCBIfam" id="TIGR00070"/>
    </source>
</evidence>
<keyword evidence="6 12" id="KW-0328">Glycosyltransferase</keyword>
<dbReference type="GO" id="GO:0000105">
    <property type="term" value="P:L-histidine biosynthetic process"/>
    <property type="evidence" value="ECO:0007669"/>
    <property type="project" value="UniProtKB-UniRule"/>
</dbReference>
<evidence type="ECO:0000256" key="5">
    <source>
        <dbReference type="ARBA" id="ARBA00022605"/>
    </source>
</evidence>
<dbReference type="AlphaFoldDB" id="A0A1I1KQQ7"/>
<dbReference type="UniPathway" id="UPA00031">
    <property type="reaction ID" value="UER00006"/>
</dbReference>
<evidence type="ECO:0000256" key="7">
    <source>
        <dbReference type="ARBA" id="ARBA00022679"/>
    </source>
</evidence>
<proteinExistence type="predicted"/>
<keyword evidence="5" id="KW-0028">Amino-acid biosynthesis</keyword>
<dbReference type="Gene3D" id="3.40.190.10">
    <property type="entry name" value="Periplasmic binding protein-like II"/>
    <property type="match status" value="2"/>
</dbReference>
<evidence type="ECO:0000256" key="2">
    <source>
        <dbReference type="ARBA" id="ARBA00004667"/>
    </source>
</evidence>
<dbReference type="Pfam" id="PF01634">
    <property type="entry name" value="HisG"/>
    <property type="match status" value="1"/>
</dbReference>
<reference evidence="12 13" key="1">
    <citation type="submission" date="2016-10" db="EMBL/GenBank/DDBJ databases">
        <authorList>
            <person name="de Groot N.N."/>
        </authorList>
    </citation>
    <scope>NUCLEOTIDE SEQUENCE [LARGE SCALE GENOMIC DNA]</scope>
    <source>
        <strain evidence="12 13">DSM 19548</strain>
    </source>
</reference>
<protein>
    <recommendedName>
        <fullName evidence="4 10">ATP phosphoribosyltransferase</fullName>
        <ecNumber evidence="3 10">2.4.2.17</ecNumber>
    </recommendedName>
</protein>
<dbReference type="GO" id="GO:0003879">
    <property type="term" value="F:ATP phosphoribosyltransferase activity"/>
    <property type="evidence" value="ECO:0007669"/>
    <property type="project" value="UniProtKB-UniRule"/>
</dbReference>
<dbReference type="InterPro" id="IPR013820">
    <property type="entry name" value="ATP_PRibTrfase_cat"/>
</dbReference>
<dbReference type="PANTHER" id="PTHR21403:SF8">
    <property type="entry name" value="ATP PHOSPHORIBOSYLTRANSFERASE"/>
    <property type="match status" value="1"/>
</dbReference>
<comment type="function">
    <text evidence="9">Catalyzes the condensation of ATP and 5-phosphoribose 1-diphosphate to form N'-(5'-phosphoribosyl)-ATP (PR-ATP). Has a crucial role in the pathway because the rate of histidine biosynthesis seems to be controlled primarily by regulation of HisG enzymatic activity.</text>
</comment>
<dbReference type="STRING" id="441112.SAMN04488094_10745"/>
<dbReference type="OrthoDB" id="9806435at2"/>
<dbReference type="Proteomes" id="UP000198728">
    <property type="component" value="Unassembled WGS sequence"/>
</dbReference>
<evidence type="ECO:0000256" key="8">
    <source>
        <dbReference type="ARBA" id="ARBA00023102"/>
    </source>
</evidence>
<name>A0A1I1KQQ7_9RHOB</name>